<dbReference type="PRINTS" id="PR00368">
    <property type="entry name" value="FADPNR"/>
</dbReference>
<dbReference type="PANTHER" id="PTHR43539:SF78">
    <property type="entry name" value="FLAVIN-CONTAINING MONOOXYGENASE"/>
    <property type="match status" value="1"/>
</dbReference>
<dbReference type="Proteomes" id="UP000632222">
    <property type="component" value="Unassembled WGS sequence"/>
</dbReference>
<dbReference type="Gene3D" id="3.50.50.60">
    <property type="entry name" value="FAD/NAD(P)-binding domain"/>
    <property type="match status" value="1"/>
</dbReference>
<proteinExistence type="predicted"/>
<dbReference type="EMBL" id="BMOD01000017">
    <property type="protein sequence ID" value="GGJ47019.1"/>
    <property type="molecule type" value="Genomic_DNA"/>
</dbReference>
<evidence type="ECO:0000313" key="3">
    <source>
        <dbReference type="Proteomes" id="UP000632222"/>
    </source>
</evidence>
<dbReference type="PRINTS" id="PR00469">
    <property type="entry name" value="PNDRDTASEII"/>
</dbReference>
<comment type="caution">
    <text evidence="2">The sequence shown here is derived from an EMBL/GenBank/DDBJ whole genome shotgun (WGS) entry which is preliminary data.</text>
</comment>
<dbReference type="SUPFAM" id="SSF51905">
    <property type="entry name" value="FAD/NAD(P)-binding domain"/>
    <property type="match status" value="2"/>
</dbReference>
<evidence type="ECO:0000313" key="2">
    <source>
        <dbReference type="EMBL" id="GGJ47019.1"/>
    </source>
</evidence>
<dbReference type="InterPro" id="IPR050982">
    <property type="entry name" value="Auxin_biosynth/cation_transpt"/>
</dbReference>
<protein>
    <submittedName>
        <fullName evidence="2">Oxidoreductase</fullName>
    </submittedName>
</protein>
<sequence>MLDTLIIGAGQAGLATAYHLRNTGLNCLLLEAAQKNQGSWPTYYNSLTLFSPARFSALPGLPFPGKPDHYPTRDEVGQYLQNYAKHFRFPIQTGSRVIKISALDSHFEILTHPGETLQSRSVVVASGPFNRPHVPHFPGQERYTGHLLHSSQYQSWEDFAGKRVVVVGAGNSAVQIACELARHATVTLATRNNIRFAPQKLLGVDFHHHLSLIDRLPLGHLLPLGNSSLVFDTGTYQQAIREGKPDQRQVFQSFTPHGVQWSEGNSEKVDAVIFATGFLPNLPFLEGTPALDARGFPVQKQGASLTMPGLYFVGLSGQRTLASASLRGVGQDAAVVVRHLKNHLQHPQRKGITSTH</sequence>
<evidence type="ECO:0000256" key="1">
    <source>
        <dbReference type="ARBA" id="ARBA00023002"/>
    </source>
</evidence>
<reference evidence="3" key="1">
    <citation type="journal article" date="2019" name="Int. J. Syst. Evol. Microbiol.">
        <title>The Global Catalogue of Microorganisms (GCM) 10K type strain sequencing project: providing services to taxonomists for standard genome sequencing and annotation.</title>
        <authorList>
            <consortium name="The Broad Institute Genomics Platform"/>
            <consortium name="The Broad Institute Genome Sequencing Center for Infectious Disease"/>
            <person name="Wu L."/>
            <person name="Ma J."/>
        </authorList>
    </citation>
    <scope>NUCLEOTIDE SEQUENCE [LARGE SCALE GENOMIC DNA]</scope>
    <source>
        <strain evidence="3">JCM 14370</strain>
    </source>
</reference>
<dbReference type="InterPro" id="IPR036188">
    <property type="entry name" value="FAD/NAD-bd_sf"/>
</dbReference>
<gene>
    <name evidence="2" type="ORF">GCM10008938_36350</name>
</gene>
<keyword evidence="3" id="KW-1185">Reference proteome</keyword>
<dbReference type="Pfam" id="PF13738">
    <property type="entry name" value="Pyr_redox_3"/>
    <property type="match status" value="1"/>
</dbReference>
<name>A0ABQ2D9T3_9DEIO</name>
<accession>A0ABQ2D9T3</accession>
<keyword evidence="1" id="KW-0560">Oxidoreductase</keyword>
<dbReference type="RefSeq" id="WP_189005058.1">
    <property type="nucleotide sequence ID" value="NZ_BMOD01000017.1"/>
</dbReference>
<dbReference type="PANTHER" id="PTHR43539">
    <property type="entry name" value="FLAVIN-BINDING MONOOXYGENASE-LIKE PROTEIN (AFU_ORTHOLOGUE AFUA_4G09220)"/>
    <property type="match status" value="1"/>
</dbReference>
<organism evidence="2 3">
    <name type="scientific">Deinococcus roseus</name>
    <dbReference type="NCBI Taxonomy" id="392414"/>
    <lineage>
        <taxon>Bacteria</taxon>
        <taxon>Thermotogati</taxon>
        <taxon>Deinococcota</taxon>
        <taxon>Deinococci</taxon>
        <taxon>Deinococcales</taxon>
        <taxon>Deinococcaceae</taxon>
        <taxon>Deinococcus</taxon>
    </lineage>
</organism>